<evidence type="ECO:0000256" key="1">
    <source>
        <dbReference type="ARBA" id="ARBA00010990"/>
    </source>
</evidence>
<feature type="domain" description="4'-phosphopantetheinyl transferase" evidence="3">
    <location>
        <begin position="102"/>
        <end position="205"/>
    </location>
</feature>
<dbReference type="Proteomes" id="UP000663802">
    <property type="component" value="Unassembled WGS sequence"/>
</dbReference>
<accession>A0ABQ1EEP7</accession>
<dbReference type="Gene3D" id="3.90.470.20">
    <property type="entry name" value="4'-phosphopantetheinyl transferase domain"/>
    <property type="match status" value="2"/>
</dbReference>
<organism evidence="5 6">
    <name type="scientific">Clostridium zeae</name>
    <dbReference type="NCBI Taxonomy" id="2759022"/>
    <lineage>
        <taxon>Bacteria</taxon>
        <taxon>Bacillati</taxon>
        <taxon>Bacillota</taxon>
        <taxon>Clostridia</taxon>
        <taxon>Eubacteriales</taxon>
        <taxon>Clostridiaceae</taxon>
        <taxon>Clostridium</taxon>
    </lineage>
</organism>
<evidence type="ECO:0000313" key="6">
    <source>
        <dbReference type="Proteomes" id="UP000663802"/>
    </source>
</evidence>
<comment type="similarity">
    <text evidence="1">Belongs to the P-Pant transferase superfamily. Gsp/Sfp/HetI/AcpT family.</text>
</comment>
<evidence type="ECO:0000259" key="3">
    <source>
        <dbReference type="Pfam" id="PF01648"/>
    </source>
</evidence>
<dbReference type="InterPro" id="IPR050559">
    <property type="entry name" value="P-Pant_transferase_sf"/>
</dbReference>
<evidence type="ECO:0000313" key="5">
    <source>
        <dbReference type="EMBL" id="GFZ33236.1"/>
    </source>
</evidence>
<evidence type="ECO:0000259" key="4">
    <source>
        <dbReference type="Pfam" id="PF22624"/>
    </source>
</evidence>
<dbReference type="PANTHER" id="PTHR12215">
    <property type="entry name" value="PHOSPHOPANTETHEINE TRANSFERASE"/>
    <property type="match status" value="1"/>
</dbReference>
<dbReference type="GO" id="GO:0016740">
    <property type="term" value="F:transferase activity"/>
    <property type="evidence" value="ECO:0007669"/>
    <property type="project" value="UniProtKB-KW"/>
</dbReference>
<reference evidence="5 6" key="1">
    <citation type="journal article" date="2021" name="Int. J. Syst. Evol. Microbiol.">
        <title>Clostridium zeae sp. nov., isolated from corn silage.</title>
        <authorList>
            <person name="Kobayashi H."/>
            <person name="Tanizawa Y."/>
            <person name="Yagura M."/>
            <person name="Sakamoto M."/>
            <person name="Ohkuma M."/>
            <person name="Tohno M."/>
        </authorList>
    </citation>
    <scope>NUCLEOTIDE SEQUENCE [LARGE SCALE GENOMIC DNA]</scope>
    <source>
        <strain evidence="5 6">CSC2</strain>
    </source>
</reference>
<dbReference type="Pfam" id="PF22624">
    <property type="entry name" value="AASDHPPT_N"/>
    <property type="match status" value="1"/>
</dbReference>
<name>A0ABQ1EEP7_9CLOT</name>
<dbReference type="PANTHER" id="PTHR12215:SF10">
    <property type="entry name" value="L-AMINOADIPATE-SEMIALDEHYDE DEHYDROGENASE-PHOSPHOPANTETHEINYL TRANSFERASE"/>
    <property type="match status" value="1"/>
</dbReference>
<feature type="domain" description="4'-phosphopantetheinyl transferase N-terminal" evidence="4">
    <location>
        <begin position="12"/>
        <end position="98"/>
    </location>
</feature>
<evidence type="ECO:0000256" key="2">
    <source>
        <dbReference type="ARBA" id="ARBA00022679"/>
    </source>
</evidence>
<keyword evidence="6" id="KW-1185">Reference proteome</keyword>
<proteinExistence type="inferred from homology"/>
<dbReference type="InterPro" id="IPR055066">
    <property type="entry name" value="AASDHPPT_N"/>
</dbReference>
<dbReference type="Pfam" id="PF01648">
    <property type="entry name" value="ACPS"/>
    <property type="match status" value="1"/>
</dbReference>
<dbReference type="SUPFAM" id="SSF56214">
    <property type="entry name" value="4'-phosphopantetheinyl transferase"/>
    <property type="match status" value="2"/>
</dbReference>
<dbReference type="EMBL" id="BMBA01000004">
    <property type="protein sequence ID" value="GFZ33236.1"/>
    <property type="molecule type" value="Genomic_DNA"/>
</dbReference>
<protein>
    <submittedName>
        <fullName evidence="5">4'-phosphopantetheinyl transferase</fullName>
    </submittedName>
</protein>
<sequence>MEIYAVRIYDLSEERLTELCSLINLEKKNKIERFVNKKDKIRAIIGETLIRMIVIENLKLSNKYISFDKNQYGKPYLKDYPNINFNISHSGDYVLCAVDDSPIGVDVEEVKDIKYEEIAKSFFTTKESEYIISQDLKIQLDKFYEIWTLKESYIKCCGQGLSIPLKSFYLDLDQRENIKVVSNDKYTEHTFKVFNIELGYKVAVCSLNKEISNNIVRLDQNYLINKFTELCLK</sequence>
<gene>
    <name evidence="5" type="ORF">CSC2_37620</name>
</gene>
<dbReference type="InterPro" id="IPR008278">
    <property type="entry name" value="4-PPantetheinyl_Trfase_dom"/>
</dbReference>
<keyword evidence="2 5" id="KW-0808">Transferase</keyword>
<comment type="caution">
    <text evidence="5">The sequence shown here is derived from an EMBL/GenBank/DDBJ whole genome shotgun (WGS) entry which is preliminary data.</text>
</comment>
<dbReference type="InterPro" id="IPR037143">
    <property type="entry name" value="4-PPantetheinyl_Trfase_dom_sf"/>
</dbReference>
<dbReference type="RefSeq" id="WP_206871471.1">
    <property type="nucleotide sequence ID" value="NZ_BMBA01000004.1"/>
</dbReference>